<dbReference type="InterPro" id="IPR007219">
    <property type="entry name" value="XnlR_reg_dom"/>
</dbReference>
<feature type="transmembrane region" description="Helical" evidence="8">
    <location>
        <begin position="67"/>
        <end position="87"/>
    </location>
</feature>
<dbReference type="Gene3D" id="1.20.1250.20">
    <property type="entry name" value="MFS general substrate transporter like domains"/>
    <property type="match status" value="2"/>
</dbReference>
<gene>
    <name evidence="10" type="ORF">CEP54_001250</name>
</gene>
<keyword evidence="3 8" id="KW-0812">Transmembrane</keyword>
<accession>A0A428R212</accession>
<keyword evidence="5 8" id="KW-0472">Membrane</keyword>
<evidence type="ECO:0000256" key="6">
    <source>
        <dbReference type="ARBA" id="ARBA00023180"/>
    </source>
</evidence>
<dbReference type="InterPro" id="IPR036259">
    <property type="entry name" value="MFS_trans_sf"/>
</dbReference>
<feature type="transmembrane region" description="Helical" evidence="8">
    <location>
        <begin position="266"/>
        <end position="286"/>
    </location>
</feature>
<evidence type="ECO:0000313" key="10">
    <source>
        <dbReference type="EMBL" id="RSL71488.1"/>
    </source>
</evidence>
<sequence length="1075" mass="119675">MIMPILWAMYFLNYLDRNALPQARLNTLEEDLNLKGVQYNTAISILFVGYLLMQVPSNMFMTRTRPSIYLSVCMIGWATVSACTALVKNYNGLIACRFFLGFVEAPFYPGALYLLSIYYTRKELATRISLLYTGQVVSTGCSGLIAAVTFSTLDKAKGIAGWQWLFIIEGCVTAIVALFGFFLLPDDPSQTRWLTPEERELCIQRIKRDTVGEQTRGSTWEGLKQACSDPRTWLFCLMQNLHISACSFNNFFPTIIRSMGFKSTTALLLTAPPYFVSGILGIPFAWSSGHFNERTWHITAGLSLAVVGFVMSCATLDLAARYTATFLYATGAYSVGSVILGWVSNTLSQTPEKKSVAYALVNVTANLAYIYCAYLWPKSDDPAYRMGFSSMVGFAARLLAEFRAKYVTDVGGMGLLQITEKLTCMASTNDSSGERLDAMAKIIIVLLAFKQAFFYEAEGIEQRRQTPPGHPQHLTEASTPISQNVIPTQSIPLQQTSQVLSLPLITNTSGSSSTMNRTQPVTIKSASEPVIGHMGRLVADDRQASMFGGSTTGVHFISQAEQQLQLLQMHKDAFPSCAYGLYLHSPWGSSVQNPLTPAVSDLVQQLPPNTVEIVEATINRWTPLYPIVHKSSTIGAIQRLLRLYETPSSSIIILYQVLGLLALGTIGQKGDCTQQHHHFLCQSERFYTMATALLDRVIDQPSLQSLQGLVIMQIYLQLSGRYSTASHISGVATRLAQTLGLHRHSHRFKFDPLETELRRRAWWCQYSLDAFSSAYHGMPRLIRDQDVDTDLPTSVDHDLLSRTHVEFPLPGERSQVDTAISLFKLARIIGRTLEDLYTTTRRRGGVSKITHLQAELNMWERVVLEPDMGPDLATPVVNMSLETIFLRVAHCVATIHVHRPALSFTVADAQFVPSLKACGQASATLVRLLSAGLAMMRVDSQGAEYPANDWPESLLVTLLYPNGIHMLWQSGLTILFAGWKGYPVTVDQDESLIQSCIETLRQLHTHTDDVGNHVAQCAEVLDLLRKKIFSDLQVPPDLEQLQWNVWDWPMASALELANMLDTAPLDLDMDPERWL</sequence>
<dbReference type="CDD" id="cd12148">
    <property type="entry name" value="fungal_TF_MHR"/>
    <property type="match status" value="1"/>
</dbReference>
<dbReference type="SMART" id="SM00906">
    <property type="entry name" value="Fungal_trans"/>
    <property type="match status" value="1"/>
</dbReference>
<feature type="transmembrane region" description="Helical" evidence="8">
    <location>
        <begin position="356"/>
        <end position="376"/>
    </location>
</feature>
<dbReference type="GO" id="GO:0022857">
    <property type="term" value="F:transmembrane transporter activity"/>
    <property type="evidence" value="ECO:0007669"/>
    <property type="project" value="InterPro"/>
</dbReference>
<dbReference type="FunFam" id="1.20.1250.20:FF:000013">
    <property type="entry name" value="MFS general substrate transporter"/>
    <property type="match status" value="1"/>
</dbReference>
<organism evidence="10 11">
    <name type="scientific">Fusarium duplospermum</name>
    <dbReference type="NCBI Taxonomy" id="1325734"/>
    <lineage>
        <taxon>Eukaryota</taxon>
        <taxon>Fungi</taxon>
        <taxon>Dikarya</taxon>
        <taxon>Ascomycota</taxon>
        <taxon>Pezizomycotina</taxon>
        <taxon>Sordariomycetes</taxon>
        <taxon>Hypocreomycetidae</taxon>
        <taxon>Hypocreales</taxon>
        <taxon>Nectriaceae</taxon>
        <taxon>Fusarium</taxon>
        <taxon>Fusarium solani species complex</taxon>
    </lineage>
</organism>
<reference evidence="10 11" key="1">
    <citation type="submission" date="2017-06" db="EMBL/GenBank/DDBJ databases">
        <title>Comparative genomic analysis of Ambrosia Fusariam Clade fungi.</title>
        <authorList>
            <person name="Stajich J.E."/>
            <person name="Carrillo J."/>
            <person name="Kijimoto T."/>
            <person name="Eskalen A."/>
            <person name="O'Donnell K."/>
            <person name="Kasson M."/>
        </authorList>
    </citation>
    <scope>NUCLEOTIDE SEQUENCE [LARGE SCALE GENOMIC DNA]</scope>
    <source>
        <strain evidence="10 11">NRRL62584</strain>
    </source>
</reference>
<dbReference type="InterPro" id="IPR011701">
    <property type="entry name" value="MFS"/>
</dbReference>
<dbReference type="PANTHER" id="PTHR43791:SF62">
    <property type="entry name" value="MAJOR FACILITATOR SUPERFAMILY (MFS) PROFILE DOMAIN-CONTAINING PROTEIN"/>
    <property type="match status" value="1"/>
</dbReference>
<dbReference type="AlphaFoldDB" id="A0A428R212"/>
<evidence type="ECO:0000256" key="2">
    <source>
        <dbReference type="ARBA" id="ARBA00022448"/>
    </source>
</evidence>
<dbReference type="SUPFAM" id="SSF103473">
    <property type="entry name" value="MFS general substrate transporter"/>
    <property type="match status" value="1"/>
</dbReference>
<feature type="transmembrane region" description="Helical" evidence="8">
    <location>
        <begin position="99"/>
        <end position="118"/>
    </location>
</feature>
<dbReference type="InterPro" id="IPR020846">
    <property type="entry name" value="MFS_dom"/>
</dbReference>
<keyword evidence="7" id="KW-0539">Nucleus</keyword>
<keyword evidence="11" id="KW-1185">Reference proteome</keyword>
<dbReference type="FunFam" id="1.20.1250.20:FF:000057">
    <property type="entry name" value="MFS general substrate transporter"/>
    <property type="match status" value="1"/>
</dbReference>
<feature type="transmembrane region" description="Helical" evidence="8">
    <location>
        <begin position="298"/>
        <end position="319"/>
    </location>
</feature>
<feature type="transmembrane region" description="Helical" evidence="8">
    <location>
        <begin position="130"/>
        <end position="150"/>
    </location>
</feature>
<feature type="transmembrane region" description="Helical" evidence="8">
    <location>
        <begin position="37"/>
        <end position="55"/>
    </location>
</feature>
<dbReference type="Pfam" id="PF07690">
    <property type="entry name" value="MFS_1"/>
    <property type="match status" value="1"/>
</dbReference>
<evidence type="ECO:0000259" key="9">
    <source>
        <dbReference type="PROSITE" id="PS50850"/>
    </source>
</evidence>
<dbReference type="GO" id="GO:0003677">
    <property type="term" value="F:DNA binding"/>
    <property type="evidence" value="ECO:0007669"/>
    <property type="project" value="InterPro"/>
</dbReference>
<dbReference type="PANTHER" id="PTHR43791">
    <property type="entry name" value="PERMEASE-RELATED"/>
    <property type="match status" value="1"/>
</dbReference>
<dbReference type="STRING" id="1325734.A0A428R212"/>
<comment type="subcellular location">
    <subcellularLocation>
        <location evidence="1">Membrane</location>
        <topology evidence="1">Multi-pass membrane protein</topology>
    </subcellularLocation>
</comment>
<feature type="domain" description="Major facilitator superfamily (MFS) profile" evidence="9">
    <location>
        <begin position="2"/>
        <end position="405"/>
    </location>
</feature>
<evidence type="ECO:0000256" key="1">
    <source>
        <dbReference type="ARBA" id="ARBA00004141"/>
    </source>
</evidence>
<dbReference type="GO" id="GO:0006351">
    <property type="term" value="P:DNA-templated transcription"/>
    <property type="evidence" value="ECO:0007669"/>
    <property type="project" value="InterPro"/>
</dbReference>
<evidence type="ECO:0000256" key="5">
    <source>
        <dbReference type="ARBA" id="ARBA00023136"/>
    </source>
</evidence>
<evidence type="ECO:0000256" key="4">
    <source>
        <dbReference type="ARBA" id="ARBA00022989"/>
    </source>
</evidence>
<proteinExistence type="predicted"/>
<keyword evidence="2" id="KW-0813">Transport</keyword>
<dbReference type="Pfam" id="PF04082">
    <property type="entry name" value="Fungal_trans"/>
    <property type="match status" value="1"/>
</dbReference>
<protein>
    <recommendedName>
        <fullName evidence="9">Major facilitator superfamily (MFS) profile domain-containing protein</fullName>
    </recommendedName>
</protein>
<keyword evidence="6" id="KW-0325">Glycoprotein</keyword>
<keyword evidence="4 8" id="KW-1133">Transmembrane helix</keyword>
<dbReference type="EMBL" id="NKCI01000006">
    <property type="protein sequence ID" value="RSL71488.1"/>
    <property type="molecule type" value="Genomic_DNA"/>
</dbReference>
<dbReference type="GO" id="GO:0008270">
    <property type="term" value="F:zinc ion binding"/>
    <property type="evidence" value="ECO:0007669"/>
    <property type="project" value="InterPro"/>
</dbReference>
<dbReference type="OrthoDB" id="10001928at2759"/>
<evidence type="ECO:0000313" key="11">
    <source>
        <dbReference type="Proteomes" id="UP000288168"/>
    </source>
</evidence>
<dbReference type="PROSITE" id="PS50850">
    <property type="entry name" value="MFS"/>
    <property type="match status" value="1"/>
</dbReference>
<comment type="caution">
    <text evidence="10">The sequence shown here is derived from an EMBL/GenBank/DDBJ whole genome shotgun (WGS) entry which is preliminary data.</text>
</comment>
<dbReference type="Proteomes" id="UP000288168">
    <property type="component" value="Unassembled WGS sequence"/>
</dbReference>
<feature type="transmembrane region" description="Helical" evidence="8">
    <location>
        <begin position="162"/>
        <end position="184"/>
    </location>
</feature>
<name>A0A428R212_9HYPO</name>
<dbReference type="GO" id="GO:0016020">
    <property type="term" value="C:membrane"/>
    <property type="evidence" value="ECO:0007669"/>
    <property type="project" value="UniProtKB-SubCell"/>
</dbReference>
<evidence type="ECO:0000256" key="8">
    <source>
        <dbReference type="SAM" id="Phobius"/>
    </source>
</evidence>
<evidence type="ECO:0000256" key="3">
    <source>
        <dbReference type="ARBA" id="ARBA00022692"/>
    </source>
</evidence>
<evidence type="ECO:0000256" key="7">
    <source>
        <dbReference type="ARBA" id="ARBA00023242"/>
    </source>
</evidence>